<keyword evidence="3" id="KW-0548">Nucleotidyltransferase</keyword>
<name>I0IID7_PHYMF</name>
<dbReference type="OrthoDB" id="9806359at2"/>
<feature type="domain" description="Nucleotidyl transferase" evidence="1">
    <location>
        <begin position="4"/>
        <end position="31"/>
    </location>
</feature>
<evidence type="ECO:0000259" key="2">
    <source>
        <dbReference type="Pfam" id="PF22640"/>
    </source>
</evidence>
<dbReference type="GO" id="GO:0009298">
    <property type="term" value="P:GDP-mannose biosynthetic process"/>
    <property type="evidence" value="ECO:0007669"/>
    <property type="project" value="TreeGrafter"/>
</dbReference>
<dbReference type="SUPFAM" id="SSF159283">
    <property type="entry name" value="Guanosine diphospho-D-mannose pyrophosphorylase/mannose-6-phosphate isomerase linker domain"/>
    <property type="match status" value="1"/>
</dbReference>
<gene>
    <name evidence="3" type="ordered locus">PSMK_28660</name>
</gene>
<evidence type="ECO:0000259" key="1">
    <source>
        <dbReference type="Pfam" id="PF00483"/>
    </source>
</evidence>
<protein>
    <submittedName>
        <fullName evidence="3">Putative mannose-1-phosphate guanylyltransferase</fullName>
        <ecNumber evidence="3">2.7.7.13</ecNumber>
    </submittedName>
</protein>
<dbReference type="PANTHER" id="PTHR46390:SF1">
    <property type="entry name" value="MANNOSE-1-PHOSPHATE GUANYLYLTRANSFERASE"/>
    <property type="match status" value="1"/>
</dbReference>
<dbReference type="EMBL" id="AP012338">
    <property type="protein sequence ID" value="BAM05025.1"/>
    <property type="molecule type" value="Genomic_DNA"/>
</dbReference>
<dbReference type="InterPro" id="IPR054566">
    <property type="entry name" value="ManC/GMP-like_b-helix"/>
</dbReference>
<feature type="domain" description="Nucleotidyl transferase" evidence="1">
    <location>
        <begin position="90"/>
        <end position="300"/>
    </location>
</feature>
<proteinExistence type="predicted"/>
<dbReference type="Proteomes" id="UP000007881">
    <property type="component" value="Chromosome"/>
</dbReference>
<keyword evidence="4" id="KW-1185">Reference proteome</keyword>
<dbReference type="eggNOG" id="COG0836">
    <property type="taxonomic scope" value="Bacteria"/>
</dbReference>
<dbReference type="PANTHER" id="PTHR46390">
    <property type="entry name" value="MANNOSE-1-PHOSPHATE GUANYLYLTRANSFERASE"/>
    <property type="match status" value="1"/>
</dbReference>
<dbReference type="HOGENOM" id="CLU_035527_0_1_0"/>
<dbReference type="InterPro" id="IPR051161">
    <property type="entry name" value="Mannose-6P_isomerase_type2"/>
</dbReference>
<sequence>MRHAVIMAGGSGTRLWPMSVAEQPKQLIPFIGAGVGETEPDGSPAGRSLLAIAMDRLEGLVDDGHQWVCAGEATREPMLRGLPRLDASRFIGEPIGRDTLAAVVLAAAVLKKTDPDAVMAIFTADHIIEPVADFQRIVSEGFALAESAPNTLVTFGITPTQAATGYGYLQLGAAIDATPGFTVSAFKEKPDAQTAASYLDAGSEKYLWNSGMFVWSADAVLAAAAKFAPTQTAAIQEVVQSWGTDAYGPAIAEAYPGLEKISVDFAIMEPAAADDAFRVAAVPMPLSWLDVGSWPSFAETLDPDADGNAVSGAGEGNRAAVLMDASDNLVVSDDPDHCVALLGVSDLLVVRTGKSTLVCHRDHAEKIKALQKEVADRMGDAHV</sequence>
<dbReference type="InterPro" id="IPR005835">
    <property type="entry name" value="NTP_transferase_dom"/>
</dbReference>
<dbReference type="InterPro" id="IPR029044">
    <property type="entry name" value="Nucleotide-diphossugar_trans"/>
</dbReference>
<dbReference type="KEGG" id="phm:PSMK_28660"/>
<reference evidence="3 4" key="1">
    <citation type="submission" date="2012-02" db="EMBL/GenBank/DDBJ databases">
        <title>Complete genome sequence of Phycisphaera mikurensis NBRC 102666.</title>
        <authorList>
            <person name="Ankai A."/>
            <person name="Hosoyama A."/>
            <person name="Terui Y."/>
            <person name="Sekine M."/>
            <person name="Fukai R."/>
            <person name="Kato Y."/>
            <person name="Nakamura S."/>
            <person name="Yamada-Narita S."/>
            <person name="Kawakoshi A."/>
            <person name="Fukunaga Y."/>
            <person name="Yamazaki S."/>
            <person name="Fujita N."/>
        </authorList>
    </citation>
    <scope>NUCLEOTIDE SEQUENCE [LARGE SCALE GENOMIC DNA]</scope>
    <source>
        <strain evidence="4">NBRC 102666 / KCTC 22515 / FYK2301M01</strain>
    </source>
</reference>
<evidence type="ECO:0000313" key="3">
    <source>
        <dbReference type="EMBL" id="BAM05025.1"/>
    </source>
</evidence>
<dbReference type="Pfam" id="PF22640">
    <property type="entry name" value="ManC_GMP_beta-helix"/>
    <property type="match status" value="1"/>
</dbReference>
<dbReference type="EC" id="2.7.7.13" evidence="3"/>
<dbReference type="GO" id="GO:0004475">
    <property type="term" value="F:mannose-1-phosphate guanylyltransferase (GTP) activity"/>
    <property type="evidence" value="ECO:0007669"/>
    <property type="project" value="UniProtKB-EC"/>
</dbReference>
<dbReference type="SUPFAM" id="SSF53448">
    <property type="entry name" value="Nucleotide-diphospho-sugar transferases"/>
    <property type="match status" value="1"/>
</dbReference>
<feature type="domain" description="MannoseP isomerase/GMP-like beta-helix" evidence="2">
    <location>
        <begin position="320"/>
        <end position="370"/>
    </location>
</feature>
<dbReference type="AlphaFoldDB" id="I0IID7"/>
<dbReference type="RefSeq" id="WP_014438235.1">
    <property type="nucleotide sequence ID" value="NC_017080.1"/>
</dbReference>
<dbReference type="Pfam" id="PF00483">
    <property type="entry name" value="NTP_transferase"/>
    <property type="match status" value="2"/>
</dbReference>
<dbReference type="STRING" id="1142394.PSMK_28660"/>
<evidence type="ECO:0000313" key="4">
    <source>
        <dbReference type="Proteomes" id="UP000007881"/>
    </source>
</evidence>
<dbReference type="Gene3D" id="3.90.550.10">
    <property type="entry name" value="Spore Coat Polysaccharide Biosynthesis Protein SpsA, Chain A"/>
    <property type="match status" value="1"/>
</dbReference>
<organism evidence="3 4">
    <name type="scientific">Phycisphaera mikurensis (strain NBRC 102666 / KCTC 22515 / FYK2301M01)</name>
    <dbReference type="NCBI Taxonomy" id="1142394"/>
    <lineage>
        <taxon>Bacteria</taxon>
        <taxon>Pseudomonadati</taxon>
        <taxon>Planctomycetota</taxon>
        <taxon>Phycisphaerae</taxon>
        <taxon>Phycisphaerales</taxon>
        <taxon>Phycisphaeraceae</taxon>
        <taxon>Phycisphaera</taxon>
    </lineage>
</organism>
<keyword evidence="3" id="KW-0808">Transferase</keyword>
<accession>I0IID7</accession>